<dbReference type="Pfam" id="PF00156">
    <property type="entry name" value="Pribosyltran"/>
    <property type="match status" value="1"/>
</dbReference>
<protein>
    <submittedName>
        <fullName evidence="2">Phosphoribosyltransferase</fullName>
    </submittedName>
</protein>
<evidence type="ECO:0000259" key="1">
    <source>
        <dbReference type="Pfam" id="PF00156"/>
    </source>
</evidence>
<dbReference type="Proteomes" id="UP000051012">
    <property type="component" value="Unassembled WGS sequence"/>
</dbReference>
<dbReference type="EMBL" id="LJNI01000006">
    <property type="protein sequence ID" value="KPJ74364.1"/>
    <property type="molecule type" value="Genomic_DNA"/>
</dbReference>
<dbReference type="Gene3D" id="3.30.1310.20">
    <property type="entry name" value="PRTase-like"/>
    <property type="match status" value="1"/>
</dbReference>
<reference evidence="2 3" key="1">
    <citation type="journal article" date="2015" name="Microbiome">
        <title>Genomic resolution of linkages in carbon, nitrogen, and sulfur cycling among widespread estuary sediment bacteria.</title>
        <authorList>
            <person name="Baker B.J."/>
            <person name="Lazar C.S."/>
            <person name="Teske A.P."/>
            <person name="Dick G.J."/>
        </authorList>
    </citation>
    <scope>NUCLEOTIDE SEQUENCE [LARGE SCALE GENOMIC DNA]</scope>
    <source>
        <strain evidence="2">DG_78</strain>
    </source>
</reference>
<dbReference type="GO" id="GO:0016757">
    <property type="term" value="F:glycosyltransferase activity"/>
    <property type="evidence" value="ECO:0007669"/>
    <property type="project" value="UniProtKB-KW"/>
</dbReference>
<name>A0A0S7YJG9_UNCT6</name>
<proteinExistence type="predicted"/>
<comment type="caution">
    <text evidence="2">The sequence shown here is derived from an EMBL/GenBank/DDBJ whole genome shotgun (WGS) entry which is preliminary data.</text>
</comment>
<dbReference type="AlphaFoldDB" id="A0A0S7YJG9"/>
<dbReference type="InterPro" id="IPR000836">
    <property type="entry name" value="PRTase_dom"/>
</dbReference>
<dbReference type="InterPro" id="IPR029057">
    <property type="entry name" value="PRTase-like"/>
</dbReference>
<dbReference type="CDD" id="cd06223">
    <property type="entry name" value="PRTases_typeI"/>
    <property type="match status" value="1"/>
</dbReference>
<dbReference type="SUPFAM" id="SSF53271">
    <property type="entry name" value="PRTase-like"/>
    <property type="match status" value="1"/>
</dbReference>
<dbReference type="PATRIC" id="fig|1703772.3.peg.75"/>
<accession>A0A0S7YJG9</accession>
<evidence type="ECO:0000313" key="3">
    <source>
        <dbReference type="Proteomes" id="UP000051012"/>
    </source>
</evidence>
<gene>
    <name evidence="2" type="ORF">AMJ52_00795</name>
</gene>
<evidence type="ECO:0000313" key="2">
    <source>
        <dbReference type="EMBL" id="KPJ74364.1"/>
    </source>
</evidence>
<sequence length="209" mass="23709">MFLDREDAGKKLGRTLIKYKNKNVLVLAIPRGGVEVGFEVATYLNAELSILIARKLPFPDLPEAGFGAIAEDGSIFLSDDATHWVDQKTIDKIIKEQLQEIKRRIEVLRKNMPLPHIENRIVILVDDGIAAGSTMRACITLCKKRKVKKIVVAVPVTGKRNKQEVAKLVDEIVVLETPFMFRAVAQAYRNWYDVSNREVNEILNRWGNR</sequence>
<feature type="domain" description="Phosphoribosyltransferase" evidence="1">
    <location>
        <begin position="16"/>
        <end position="172"/>
    </location>
</feature>
<dbReference type="Gene3D" id="3.40.50.2020">
    <property type="match status" value="1"/>
</dbReference>
<keyword evidence="2" id="KW-0328">Glycosyltransferase</keyword>
<keyword evidence="2" id="KW-0808">Transferase</keyword>
<organism evidence="2 3">
    <name type="scientific">candidate division TA06 bacterium DG_78</name>
    <dbReference type="NCBI Taxonomy" id="1703772"/>
    <lineage>
        <taxon>Bacteria</taxon>
        <taxon>Bacteria division TA06</taxon>
    </lineage>
</organism>